<evidence type="ECO:0000313" key="3">
    <source>
        <dbReference type="Proteomes" id="UP000095284"/>
    </source>
</evidence>
<dbReference type="WBParaSite" id="BXY_1519600.1">
    <property type="protein sequence ID" value="BXY_1519600.1"/>
    <property type="gene ID" value="BXY_1519600"/>
</dbReference>
<protein>
    <submittedName>
        <fullName evidence="2">(pine wood nematode) hypothetical protein</fullName>
    </submittedName>
</protein>
<sequence>MLNETTTMKPANLAIAAGTAKTVEKKVMENGTSTTTTAITPTTTSTTTSTSPKTTPMTEISFFTSSDDIFSLDQQPKQSLTKVSKLDLQNPGKIIGLTVRDGQLLHVAKSHGEIDILNSTSFEFLRSLHTSTTIHRIGYFEDGKMAVNEAINSTLNIYDVEGRVINQLGIEYQVLDLKIFNDTIYVLSRTNSTVYVYDKKLELTSEIKLSEVPKESCNFILPTESSLYFSCQSGIIKSSSNGTIIGSASIPGGSYSLALLQNVDEIWAAQRGRAEFHVYSEDLKFVKRVIADHEETALWSNVVKQDDLLYCLDYVINSITVYRI</sequence>
<dbReference type="Proteomes" id="UP000582659">
    <property type="component" value="Unassembled WGS sequence"/>
</dbReference>
<keyword evidence="4" id="KW-1185">Reference proteome</keyword>
<feature type="region of interest" description="Disordered" evidence="1">
    <location>
        <begin position="29"/>
        <end position="56"/>
    </location>
</feature>
<evidence type="ECO:0000256" key="1">
    <source>
        <dbReference type="SAM" id="MobiDB-lite"/>
    </source>
</evidence>
<name>A0A1I7SQ51_BURXY</name>
<gene>
    <name evidence="2" type="ORF">BXYJ_LOCUS7229</name>
</gene>
<proteinExistence type="predicted"/>
<organism evidence="3 5">
    <name type="scientific">Bursaphelenchus xylophilus</name>
    <name type="common">Pinewood nematode worm</name>
    <name type="synonym">Aphelenchoides xylophilus</name>
    <dbReference type="NCBI Taxonomy" id="6326"/>
    <lineage>
        <taxon>Eukaryota</taxon>
        <taxon>Metazoa</taxon>
        <taxon>Ecdysozoa</taxon>
        <taxon>Nematoda</taxon>
        <taxon>Chromadorea</taxon>
        <taxon>Rhabditida</taxon>
        <taxon>Tylenchina</taxon>
        <taxon>Tylenchomorpha</taxon>
        <taxon>Aphelenchoidea</taxon>
        <taxon>Aphelenchoididae</taxon>
        <taxon>Bursaphelenchus</taxon>
    </lineage>
</organism>
<evidence type="ECO:0000313" key="4">
    <source>
        <dbReference type="Proteomes" id="UP000659654"/>
    </source>
</evidence>
<dbReference type="eggNOG" id="ENOG502T0DF">
    <property type="taxonomic scope" value="Eukaryota"/>
</dbReference>
<reference evidence="2" key="2">
    <citation type="submission" date="2020-09" db="EMBL/GenBank/DDBJ databases">
        <authorList>
            <person name="Kikuchi T."/>
        </authorList>
    </citation>
    <scope>NUCLEOTIDE SEQUENCE</scope>
    <source>
        <strain evidence="2">Ka4C1</strain>
    </source>
</reference>
<reference evidence="5" key="1">
    <citation type="submission" date="2016-11" db="UniProtKB">
        <authorList>
            <consortium name="WormBaseParasite"/>
        </authorList>
    </citation>
    <scope>IDENTIFICATION</scope>
</reference>
<dbReference type="Proteomes" id="UP000095284">
    <property type="component" value="Unplaced"/>
</dbReference>
<dbReference type="SMR" id="A0A1I7SQ51"/>
<dbReference type="AlphaFoldDB" id="A0A1I7SQ51"/>
<dbReference type="SUPFAM" id="SSF50969">
    <property type="entry name" value="YVTN repeat-like/Quinoprotein amine dehydrogenase"/>
    <property type="match status" value="1"/>
</dbReference>
<evidence type="ECO:0000313" key="2">
    <source>
        <dbReference type="EMBL" id="CAD5222261.1"/>
    </source>
</evidence>
<dbReference type="EMBL" id="CAJFDI010000003">
    <property type="protein sequence ID" value="CAD5222261.1"/>
    <property type="molecule type" value="Genomic_DNA"/>
</dbReference>
<feature type="compositionally biased region" description="Low complexity" evidence="1">
    <location>
        <begin position="32"/>
        <end position="56"/>
    </location>
</feature>
<evidence type="ECO:0000313" key="5">
    <source>
        <dbReference type="WBParaSite" id="BXY_1519600.1"/>
    </source>
</evidence>
<dbReference type="InterPro" id="IPR011044">
    <property type="entry name" value="Quino_amine_DH_bsu"/>
</dbReference>
<dbReference type="OrthoDB" id="5827923at2759"/>
<dbReference type="EMBL" id="CAJFCV020000003">
    <property type="protein sequence ID" value="CAG9109612.1"/>
    <property type="molecule type" value="Genomic_DNA"/>
</dbReference>
<dbReference type="Proteomes" id="UP000659654">
    <property type="component" value="Unassembled WGS sequence"/>
</dbReference>
<accession>A0A1I7SQ51</accession>